<organism evidence="2 3">
    <name type="scientific">Pseudonocardia aurantiaca</name>
    <dbReference type="NCBI Taxonomy" id="75290"/>
    <lineage>
        <taxon>Bacteria</taxon>
        <taxon>Bacillati</taxon>
        <taxon>Actinomycetota</taxon>
        <taxon>Actinomycetes</taxon>
        <taxon>Pseudonocardiales</taxon>
        <taxon>Pseudonocardiaceae</taxon>
        <taxon>Pseudonocardia</taxon>
    </lineage>
</organism>
<protein>
    <submittedName>
        <fullName evidence="2">Uncharacterized protein</fullName>
    </submittedName>
</protein>
<dbReference type="RefSeq" id="WP_343988233.1">
    <property type="nucleotide sequence ID" value="NZ_BAAAJG010000029.1"/>
</dbReference>
<feature type="region of interest" description="Disordered" evidence="1">
    <location>
        <begin position="1"/>
        <end position="22"/>
    </location>
</feature>
<evidence type="ECO:0000256" key="1">
    <source>
        <dbReference type="SAM" id="MobiDB-lite"/>
    </source>
</evidence>
<reference evidence="3" key="1">
    <citation type="journal article" date="2019" name="Int. J. Syst. Evol. Microbiol.">
        <title>The Global Catalogue of Microorganisms (GCM) 10K type strain sequencing project: providing services to taxonomists for standard genome sequencing and annotation.</title>
        <authorList>
            <consortium name="The Broad Institute Genomics Platform"/>
            <consortium name="The Broad Institute Genome Sequencing Center for Infectious Disease"/>
            <person name="Wu L."/>
            <person name="Ma J."/>
        </authorList>
    </citation>
    <scope>NUCLEOTIDE SEQUENCE [LARGE SCALE GENOMIC DNA]</scope>
    <source>
        <strain evidence="3">JCM 12165</strain>
    </source>
</reference>
<evidence type="ECO:0000313" key="3">
    <source>
        <dbReference type="Proteomes" id="UP001597145"/>
    </source>
</evidence>
<keyword evidence="3" id="KW-1185">Reference proteome</keyword>
<feature type="compositionally biased region" description="Basic and acidic residues" evidence="1">
    <location>
        <begin position="108"/>
        <end position="119"/>
    </location>
</feature>
<dbReference type="Proteomes" id="UP001597145">
    <property type="component" value="Unassembled WGS sequence"/>
</dbReference>
<accession>A0ABW4FJ53</accession>
<sequence>MTEHPVLDRPTACPPPRDRPAATAEFVDVVCADGELLRAEFDAIIAANFPPEAGQACEDPPRRPAPPLCDRAHPERSRSTGRGRRPDRTAIRAARRHRARQRGPPPNGRREQNVDPGRR</sequence>
<dbReference type="EMBL" id="JBHUCP010000008">
    <property type="protein sequence ID" value="MFD1530658.1"/>
    <property type="molecule type" value="Genomic_DNA"/>
</dbReference>
<comment type="caution">
    <text evidence="2">The sequence shown here is derived from an EMBL/GenBank/DDBJ whole genome shotgun (WGS) entry which is preliminary data.</text>
</comment>
<proteinExistence type="predicted"/>
<feature type="region of interest" description="Disordered" evidence="1">
    <location>
        <begin position="50"/>
        <end position="119"/>
    </location>
</feature>
<evidence type="ECO:0000313" key="2">
    <source>
        <dbReference type="EMBL" id="MFD1530658.1"/>
    </source>
</evidence>
<gene>
    <name evidence="2" type="ORF">ACFSCY_14520</name>
</gene>
<name>A0ABW4FJ53_9PSEU</name>
<feature type="compositionally biased region" description="Basic and acidic residues" evidence="1">
    <location>
        <begin position="70"/>
        <end position="90"/>
    </location>
</feature>